<evidence type="ECO:0000256" key="2">
    <source>
        <dbReference type="PIRNR" id="PIRNR006241"/>
    </source>
</evidence>
<evidence type="ECO:0000313" key="6">
    <source>
        <dbReference type="Proteomes" id="UP000193391"/>
    </source>
</evidence>
<reference evidence="5 6" key="1">
    <citation type="submission" date="2014-03" db="EMBL/GenBank/DDBJ databases">
        <title>The draft genome sequence of Thalassospira mesophila JCM 18969.</title>
        <authorList>
            <person name="Lai Q."/>
            <person name="Shao Z."/>
        </authorList>
    </citation>
    <scope>NUCLEOTIDE SEQUENCE [LARGE SCALE GENOMIC DNA]</scope>
    <source>
        <strain evidence="5 6">JCM 18969</strain>
    </source>
</reference>
<dbReference type="PANTHER" id="PTHR43489:SF6">
    <property type="entry name" value="HYDROXYPYRUVATE ISOMERASE-RELATED"/>
    <property type="match status" value="1"/>
</dbReference>
<dbReference type="GO" id="GO:0046487">
    <property type="term" value="P:glyoxylate metabolic process"/>
    <property type="evidence" value="ECO:0007669"/>
    <property type="project" value="TreeGrafter"/>
</dbReference>
<feature type="active site" description="Proton donor/acceptor" evidence="3">
    <location>
        <position position="143"/>
    </location>
</feature>
<comment type="similarity">
    <text evidence="2">Belongs to the hyi family.</text>
</comment>
<organism evidence="5 6">
    <name type="scientific">Thalassospira mesophila</name>
    <dbReference type="NCBI Taxonomy" id="1293891"/>
    <lineage>
        <taxon>Bacteria</taxon>
        <taxon>Pseudomonadati</taxon>
        <taxon>Pseudomonadota</taxon>
        <taxon>Alphaproteobacteria</taxon>
        <taxon>Rhodospirillales</taxon>
        <taxon>Thalassospiraceae</taxon>
        <taxon>Thalassospira</taxon>
    </lineage>
</organism>
<dbReference type="PIRSF" id="PIRSF006241">
    <property type="entry name" value="HyI"/>
    <property type="match status" value="1"/>
</dbReference>
<dbReference type="GO" id="GO:0008903">
    <property type="term" value="F:hydroxypyruvate isomerase activity"/>
    <property type="evidence" value="ECO:0007669"/>
    <property type="project" value="TreeGrafter"/>
</dbReference>
<accession>A0A1Y2L0F6</accession>
<dbReference type="InterPro" id="IPR036237">
    <property type="entry name" value="Xyl_isomerase-like_sf"/>
</dbReference>
<dbReference type="Pfam" id="PF01261">
    <property type="entry name" value="AP_endonuc_2"/>
    <property type="match status" value="1"/>
</dbReference>
<dbReference type="InterPro" id="IPR013022">
    <property type="entry name" value="Xyl_isomerase-like_TIM-brl"/>
</dbReference>
<dbReference type="EMBL" id="JFKA01000003">
    <property type="protein sequence ID" value="OSQ38731.1"/>
    <property type="molecule type" value="Genomic_DNA"/>
</dbReference>
<feature type="active site" description="Proton donor/acceptor" evidence="3">
    <location>
        <position position="240"/>
    </location>
</feature>
<dbReference type="Proteomes" id="UP000193391">
    <property type="component" value="Unassembled WGS sequence"/>
</dbReference>
<evidence type="ECO:0000259" key="4">
    <source>
        <dbReference type="Pfam" id="PF01261"/>
    </source>
</evidence>
<evidence type="ECO:0000256" key="1">
    <source>
        <dbReference type="ARBA" id="ARBA00023235"/>
    </source>
</evidence>
<feature type="domain" description="Xylose isomerase-like TIM barrel" evidence="4">
    <location>
        <begin position="21"/>
        <end position="254"/>
    </location>
</feature>
<name>A0A1Y2L0F6_9PROT</name>
<keyword evidence="6" id="KW-1185">Reference proteome</keyword>
<dbReference type="OrthoDB" id="9786584at2"/>
<dbReference type="PANTHER" id="PTHR43489">
    <property type="entry name" value="ISOMERASE"/>
    <property type="match status" value="1"/>
</dbReference>
<dbReference type="InterPro" id="IPR026040">
    <property type="entry name" value="HyI-like"/>
</dbReference>
<proteinExistence type="inferred from homology"/>
<evidence type="ECO:0000256" key="3">
    <source>
        <dbReference type="PIRSR" id="PIRSR006241-50"/>
    </source>
</evidence>
<dbReference type="Gene3D" id="3.20.20.150">
    <property type="entry name" value="Divalent-metal-dependent TIM barrel enzymes"/>
    <property type="match status" value="1"/>
</dbReference>
<dbReference type="AlphaFoldDB" id="A0A1Y2L0F6"/>
<keyword evidence="5" id="KW-0670">Pyruvate</keyword>
<dbReference type="STRING" id="1293891.TMES_07925"/>
<evidence type="ECO:0000313" key="5">
    <source>
        <dbReference type="EMBL" id="OSQ38731.1"/>
    </source>
</evidence>
<dbReference type="InterPro" id="IPR053398">
    <property type="entry name" value="HPT_OtnI_isomerases"/>
</dbReference>
<sequence length="263" mass="28936">MPRFCANLSFLFADQPFEKRFAAAAAAGFSGVEYIGAYDMAMAAIKRQLTDNDLTQVLFNLPPGDWDAGDRGLACRPGREDEFRDSVFKALDYATALDCDMLHCMAGNMEKGEDPGELARLYCDNLLYAADEAAKAGVTILIEPINGIDMPGYLLNSVEQAAVIIDQLEHPNLALQFDIYHAQLVGGDIASRLGKHLPKIRHVQIAGVPGRHEPDRGELNCSFLFYLLDRLGYEGWIGCEYKPQGTTEEGLGWLSLWQGSVSP</sequence>
<dbReference type="FunFam" id="3.20.20.150:FF:000007">
    <property type="entry name" value="Hydroxypyruvate isomerase"/>
    <property type="match status" value="1"/>
</dbReference>
<gene>
    <name evidence="5" type="ORF">TMES_07925</name>
</gene>
<keyword evidence="1 2" id="KW-0413">Isomerase</keyword>
<dbReference type="NCBIfam" id="NF043033">
    <property type="entry name" value="OxoTetrIsom"/>
    <property type="match status" value="1"/>
</dbReference>
<dbReference type="InterPro" id="IPR050417">
    <property type="entry name" value="Sugar_Epim/Isomerase"/>
</dbReference>
<protein>
    <submittedName>
        <fullName evidence="5">Hydroxypyruvate isomerase</fullName>
    </submittedName>
</protein>
<dbReference type="RefSeq" id="WP_085581289.1">
    <property type="nucleotide sequence ID" value="NZ_JFKA01000003.1"/>
</dbReference>
<comment type="caution">
    <text evidence="5">The sequence shown here is derived from an EMBL/GenBank/DDBJ whole genome shotgun (WGS) entry which is preliminary data.</text>
</comment>
<dbReference type="SUPFAM" id="SSF51658">
    <property type="entry name" value="Xylose isomerase-like"/>
    <property type="match status" value="1"/>
</dbReference>